<dbReference type="Proteomes" id="UP000006727">
    <property type="component" value="Chromosome 2"/>
</dbReference>
<dbReference type="InParanoid" id="A0A2K1L4I9"/>
<evidence type="ECO:0000313" key="4">
    <source>
        <dbReference type="Proteomes" id="UP000006727"/>
    </source>
</evidence>
<name>A0A2K1L4I9_PHYPA</name>
<reference evidence="3" key="3">
    <citation type="submission" date="2020-12" db="UniProtKB">
        <authorList>
            <consortium name="EnsemblPlants"/>
        </authorList>
    </citation>
    <scope>IDENTIFICATION</scope>
</reference>
<evidence type="ECO:0000313" key="2">
    <source>
        <dbReference type="EMBL" id="PNR60942.1"/>
    </source>
</evidence>
<reference evidence="2 4" key="2">
    <citation type="journal article" date="2018" name="Plant J.">
        <title>The Physcomitrella patens chromosome-scale assembly reveals moss genome structure and evolution.</title>
        <authorList>
            <person name="Lang D."/>
            <person name="Ullrich K.K."/>
            <person name="Murat F."/>
            <person name="Fuchs J."/>
            <person name="Jenkins J."/>
            <person name="Haas F.B."/>
            <person name="Piednoel M."/>
            <person name="Gundlach H."/>
            <person name="Van Bel M."/>
            <person name="Meyberg R."/>
            <person name="Vives C."/>
            <person name="Morata J."/>
            <person name="Symeonidi A."/>
            <person name="Hiss M."/>
            <person name="Muchero W."/>
            <person name="Kamisugi Y."/>
            <person name="Saleh O."/>
            <person name="Blanc G."/>
            <person name="Decker E.L."/>
            <person name="van Gessel N."/>
            <person name="Grimwood J."/>
            <person name="Hayes R.D."/>
            <person name="Graham S.W."/>
            <person name="Gunter L.E."/>
            <person name="McDaniel S.F."/>
            <person name="Hoernstein S.N.W."/>
            <person name="Larsson A."/>
            <person name="Li F.W."/>
            <person name="Perroud P.F."/>
            <person name="Phillips J."/>
            <person name="Ranjan P."/>
            <person name="Rokshar D.S."/>
            <person name="Rothfels C.J."/>
            <person name="Schneider L."/>
            <person name="Shu S."/>
            <person name="Stevenson D.W."/>
            <person name="Thummler F."/>
            <person name="Tillich M."/>
            <person name="Villarreal Aguilar J.C."/>
            <person name="Widiez T."/>
            <person name="Wong G.K."/>
            <person name="Wymore A."/>
            <person name="Zhang Y."/>
            <person name="Zimmer A.D."/>
            <person name="Quatrano R.S."/>
            <person name="Mayer K.F.X."/>
            <person name="Goodstein D."/>
            <person name="Casacuberta J.M."/>
            <person name="Vandepoele K."/>
            <person name="Reski R."/>
            <person name="Cuming A.C."/>
            <person name="Tuskan G.A."/>
            <person name="Maumus F."/>
            <person name="Salse J."/>
            <person name="Schmutz J."/>
            <person name="Rensing S.A."/>
        </authorList>
    </citation>
    <scope>NUCLEOTIDE SEQUENCE [LARGE SCALE GENOMIC DNA]</scope>
    <source>
        <strain evidence="3 4">cv. Gransden 2004</strain>
    </source>
</reference>
<evidence type="ECO:0000256" key="1">
    <source>
        <dbReference type="SAM" id="MobiDB-lite"/>
    </source>
</evidence>
<organism evidence="2">
    <name type="scientific">Physcomitrium patens</name>
    <name type="common">Spreading-leaved earth moss</name>
    <name type="synonym">Physcomitrella patens</name>
    <dbReference type="NCBI Taxonomy" id="3218"/>
    <lineage>
        <taxon>Eukaryota</taxon>
        <taxon>Viridiplantae</taxon>
        <taxon>Streptophyta</taxon>
        <taxon>Embryophyta</taxon>
        <taxon>Bryophyta</taxon>
        <taxon>Bryophytina</taxon>
        <taxon>Bryopsida</taxon>
        <taxon>Funariidae</taxon>
        <taxon>Funariales</taxon>
        <taxon>Funariaceae</taxon>
        <taxon>Physcomitrium</taxon>
    </lineage>
</organism>
<keyword evidence="4" id="KW-1185">Reference proteome</keyword>
<dbReference type="Gramene" id="Pp3c2_37170V3.1">
    <property type="protein sequence ID" value="PAC:32936152.CDS.1"/>
    <property type="gene ID" value="Pp3c2_37170"/>
</dbReference>
<accession>A0A2K1L4I9</accession>
<gene>
    <name evidence="2" type="ORF">PHYPA_003735</name>
</gene>
<feature type="compositionally biased region" description="Basic and acidic residues" evidence="1">
    <location>
        <begin position="35"/>
        <end position="45"/>
    </location>
</feature>
<dbReference type="AlphaFoldDB" id="A0A2K1L4I9"/>
<protein>
    <submittedName>
        <fullName evidence="2 3">Uncharacterized protein</fullName>
    </submittedName>
</protein>
<feature type="compositionally biased region" description="Basic residues" evidence="1">
    <location>
        <begin position="46"/>
        <end position="55"/>
    </location>
</feature>
<feature type="region of interest" description="Disordered" evidence="1">
    <location>
        <begin position="32"/>
        <end position="55"/>
    </location>
</feature>
<reference evidence="2 4" key="1">
    <citation type="journal article" date="2008" name="Science">
        <title>The Physcomitrella genome reveals evolutionary insights into the conquest of land by plants.</title>
        <authorList>
            <person name="Rensing S."/>
            <person name="Lang D."/>
            <person name="Zimmer A."/>
            <person name="Terry A."/>
            <person name="Salamov A."/>
            <person name="Shapiro H."/>
            <person name="Nishiyama T."/>
            <person name="Perroud P.-F."/>
            <person name="Lindquist E."/>
            <person name="Kamisugi Y."/>
            <person name="Tanahashi T."/>
            <person name="Sakakibara K."/>
            <person name="Fujita T."/>
            <person name="Oishi K."/>
            <person name="Shin-I T."/>
            <person name="Kuroki Y."/>
            <person name="Toyoda A."/>
            <person name="Suzuki Y."/>
            <person name="Hashimoto A."/>
            <person name="Yamaguchi K."/>
            <person name="Sugano A."/>
            <person name="Kohara Y."/>
            <person name="Fujiyama A."/>
            <person name="Anterola A."/>
            <person name="Aoki S."/>
            <person name="Ashton N."/>
            <person name="Barbazuk W.B."/>
            <person name="Barker E."/>
            <person name="Bennetzen J."/>
            <person name="Bezanilla M."/>
            <person name="Blankenship R."/>
            <person name="Cho S.H."/>
            <person name="Dutcher S."/>
            <person name="Estelle M."/>
            <person name="Fawcett J.A."/>
            <person name="Gundlach H."/>
            <person name="Hanada K."/>
            <person name="Heyl A."/>
            <person name="Hicks K.A."/>
            <person name="Hugh J."/>
            <person name="Lohr M."/>
            <person name="Mayer K."/>
            <person name="Melkozernov A."/>
            <person name="Murata T."/>
            <person name="Nelson D."/>
            <person name="Pils B."/>
            <person name="Prigge M."/>
            <person name="Reiss B."/>
            <person name="Renner T."/>
            <person name="Rombauts S."/>
            <person name="Rushton P."/>
            <person name="Sanderfoot A."/>
            <person name="Schween G."/>
            <person name="Shiu S.-H."/>
            <person name="Stueber K."/>
            <person name="Theodoulou F.L."/>
            <person name="Tu H."/>
            <person name="Van de Peer Y."/>
            <person name="Verrier P.J."/>
            <person name="Waters E."/>
            <person name="Wood A."/>
            <person name="Yang L."/>
            <person name="Cove D."/>
            <person name="Cuming A."/>
            <person name="Hasebe M."/>
            <person name="Lucas S."/>
            <person name="Mishler D.B."/>
            <person name="Reski R."/>
            <person name="Grigoriev I."/>
            <person name="Quatrano R.S."/>
            <person name="Boore J.L."/>
        </authorList>
    </citation>
    <scope>NUCLEOTIDE SEQUENCE [LARGE SCALE GENOMIC DNA]</scope>
    <source>
        <strain evidence="3 4">cv. Gransden 2004</strain>
    </source>
</reference>
<dbReference type="EnsemblPlants" id="Pp3c2_37170V3.1">
    <property type="protein sequence ID" value="PAC:32936152.CDS.1"/>
    <property type="gene ID" value="Pp3c2_37170"/>
</dbReference>
<dbReference type="EMBL" id="ABEU02000002">
    <property type="protein sequence ID" value="PNR60942.1"/>
    <property type="molecule type" value="Genomic_DNA"/>
</dbReference>
<evidence type="ECO:0000313" key="3">
    <source>
        <dbReference type="EnsemblPlants" id="PAC:32936152.CDS.1"/>
    </source>
</evidence>
<sequence>MHNDVARFLKFELNANYKTPDYYRAQLAKIQNGKSRTEKSCESPHRKTTIKPKSF</sequence>
<proteinExistence type="predicted"/>